<dbReference type="SUPFAM" id="SSF54631">
    <property type="entry name" value="CBS-domain pair"/>
    <property type="match status" value="1"/>
</dbReference>
<dbReference type="Pfam" id="PF03448">
    <property type="entry name" value="MgtE_N"/>
    <property type="match status" value="1"/>
</dbReference>
<dbReference type="Proteomes" id="UP000033451">
    <property type="component" value="Unassembled WGS sequence"/>
</dbReference>
<name>A0A0F0LVY3_9MICO</name>
<organism evidence="4 5">
    <name type="scientific">Microbacterium ginsengisoli</name>
    <dbReference type="NCBI Taxonomy" id="400772"/>
    <lineage>
        <taxon>Bacteria</taxon>
        <taxon>Bacillati</taxon>
        <taxon>Actinomycetota</taxon>
        <taxon>Actinomycetes</taxon>
        <taxon>Micrococcales</taxon>
        <taxon>Microbacteriaceae</taxon>
        <taxon>Microbacterium</taxon>
    </lineage>
</organism>
<dbReference type="PANTHER" id="PTHR43773">
    <property type="entry name" value="MAGNESIUM TRANSPORTER MGTE"/>
    <property type="match status" value="1"/>
</dbReference>
<evidence type="ECO:0000313" key="6">
    <source>
        <dbReference type="Proteomes" id="UP000257479"/>
    </source>
</evidence>
<dbReference type="Gene3D" id="1.25.60.10">
    <property type="entry name" value="MgtE N-terminal domain-like"/>
    <property type="match status" value="1"/>
</dbReference>
<evidence type="ECO:0000259" key="2">
    <source>
        <dbReference type="PROSITE" id="PS51371"/>
    </source>
</evidence>
<evidence type="ECO:0000313" key="3">
    <source>
        <dbReference type="EMBL" id="HAN25214.1"/>
    </source>
</evidence>
<dbReference type="STRING" id="400772.RR49_00916"/>
<dbReference type="PATRIC" id="fig|400772.4.peg.941"/>
<proteinExistence type="predicted"/>
<reference evidence="3 6" key="2">
    <citation type="journal article" date="2018" name="Nat. Biotechnol.">
        <title>A standardized bacterial taxonomy based on genome phylogeny substantially revises the tree of life.</title>
        <authorList>
            <person name="Parks D.H."/>
            <person name="Chuvochina M."/>
            <person name="Waite D.W."/>
            <person name="Rinke C."/>
            <person name="Skarshewski A."/>
            <person name="Chaumeil P.A."/>
            <person name="Hugenholtz P."/>
        </authorList>
    </citation>
    <scope>NUCLEOTIDE SEQUENCE [LARGE SCALE GENOMIC DNA]</scope>
    <source>
        <strain evidence="3">UBA9152</strain>
    </source>
</reference>
<dbReference type="RefSeq" id="WP_045246883.1">
    <property type="nucleotide sequence ID" value="NZ_JYIY01000065.1"/>
</dbReference>
<dbReference type="SMART" id="SM00924">
    <property type="entry name" value="MgtE_N"/>
    <property type="match status" value="1"/>
</dbReference>
<evidence type="ECO:0000256" key="1">
    <source>
        <dbReference type="PROSITE-ProRule" id="PRU00703"/>
    </source>
</evidence>
<dbReference type="InterPro" id="IPR038076">
    <property type="entry name" value="MgtE_N_sf"/>
</dbReference>
<dbReference type="InterPro" id="IPR006668">
    <property type="entry name" value="Mg_transptr_MgtE_intracell_dom"/>
</dbReference>
<keyword evidence="1" id="KW-0129">CBS domain</keyword>
<dbReference type="SUPFAM" id="SSF158791">
    <property type="entry name" value="MgtE N-terminal domain-like"/>
    <property type="match status" value="1"/>
</dbReference>
<dbReference type="PANTHER" id="PTHR43773:SF1">
    <property type="entry name" value="MAGNESIUM TRANSPORTER MGTE"/>
    <property type="match status" value="1"/>
</dbReference>
<evidence type="ECO:0000313" key="5">
    <source>
        <dbReference type="Proteomes" id="UP000033451"/>
    </source>
</evidence>
<dbReference type="Gene3D" id="3.10.580.10">
    <property type="entry name" value="CBS-domain"/>
    <property type="match status" value="1"/>
</dbReference>
<reference evidence="4 5" key="1">
    <citation type="submission" date="2015-02" db="EMBL/GenBank/DDBJ databases">
        <title>Draft genome sequences of ten Microbacterium spp. with emphasis on heavy metal contaminated environments.</title>
        <authorList>
            <person name="Corretto E."/>
        </authorList>
    </citation>
    <scope>NUCLEOTIDE SEQUENCE [LARGE SCALE GENOMIC DNA]</scope>
    <source>
        <strain evidence="4 5">DSM 18659</strain>
    </source>
</reference>
<dbReference type="InterPro" id="IPR006669">
    <property type="entry name" value="MgtE_transporter"/>
</dbReference>
<sequence length="418" mass="45543">MNTVTLAELLKHAVIDAKGEPLGKLSDMIVRLRADNYPELAGLVVRVGSAAIFVPVTAVTEITRDRITLSTARLDLRPFERRDGEVLLNADVLGHRLIDIDRAALVRAHDITLTQTAEGWIVTGLDVHRQRWFGTSSRGTQPVRDWRSFEALIGHEPSALVRSPFGQLRRLKAAQIADIIESASSKEQDDLLTQVHSDPELEADVFEELDDDSQAQLLKTRSLDEVASVLGRMRADDAADAILDLPQQRRQAVLDLLPTAQRSPILRLLGYHGETAGGLMGLDFVALPGTATVRAAIERIRSARDQQAEALLTIFCVDESGALCGSVGLVQALQAHPDTPLAEIADSEPVYASPQDDVVDVTTRMADFNLMVLPVTDPQGLLLGVVTVDDALEAAIPEDWRRREPQTHSTATAPITLA</sequence>
<dbReference type="AlphaFoldDB" id="A0A0F0LVY3"/>
<dbReference type="InterPro" id="IPR000644">
    <property type="entry name" value="CBS_dom"/>
</dbReference>
<dbReference type="CDD" id="cd04606">
    <property type="entry name" value="CBS_pair_Mg_transporter"/>
    <property type="match status" value="1"/>
</dbReference>
<dbReference type="EMBL" id="JYIY01000065">
    <property type="protein sequence ID" value="KJL37853.1"/>
    <property type="molecule type" value="Genomic_DNA"/>
</dbReference>
<dbReference type="EMBL" id="DMNG01000199">
    <property type="protein sequence ID" value="HAN25214.1"/>
    <property type="molecule type" value="Genomic_DNA"/>
</dbReference>
<dbReference type="InterPro" id="IPR046342">
    <property type="entry name" value="CBS_dom_sf"/>
</dbReference>
<feature type="domain" description="CBS" evidence="2">
    <location>
        <begin position="345"/>
        <end position="404"/>
    </location>
</feature>
<gene>
    <name evidence="3" type="ORF">DCP95_11690</name>
    <name evidence="4" type="ORF">RR49_00916</name>
</gene>
<evidence type="ECO:0000313" key="4">
    <source>
        <dbReference type="EMBL" id="KJL37853.1"/>
    </source>
</evidence>
<accession>A0A0F0LVY3</accession>
<dbReference type="GO" id="GO:0015095">
    <property type="term" value="F:magnesium ion transmembrane transporter activity"/>
    <property type="evidence" value="ECO:0007669"/>
    <property type="project" value="InterPro"/>
</dbReference>
<comment type="caution">
    <text evidence="4">The sequence shown here is derived from an EMBL/GenBank/DDBJ whole genome shotgun (WGS) entry which is preliminary data.</text>
</comment>
<keyword evidence="5" id="KW-1185">Reference proteome</keyword>
<dbReference type="OrthoDB" id="9790355at2"/>
<dbReference type="Pfam" id="PF00571">
    <property type="entry name" value="CBS"/>
    <property type="match status" value="1"/>
</dbReference>
<protein>
    <submittedName>
        <fullName evidence="3 4">Magnesium transporter</fullName>
    </submittedName>
</protein>
<dbReference type="PROSITE" id="PS51371">
    <property type="entry name" value="CBS"/>
    <property type="match status" value="1"/>
</dbReference>
<dbReference type="GO" id="GO:0016020">
    <property type="term" value="C:membrane"/>
    <property type="evidence" value="ECO:0007669"/>
    <property type="project" value="InterPro"/>
</dbReference>
<dbReference type="Proteomes" id="UP000257479">
    <property type="component" value="Unassembled WGS sequence"/>
</dbReference>